<comment type="caution">
    <text evidence="2">The sequence shown here is derived from an EMBL/GenBank/DDBJ whole genome shotgun (WGS) entry which is preliminary data.</text>
</comment>
<dbReference type="NCBIfam" id="TIGR04312">
    <property type="entry name" value="choice_anch_B"/>
    <property type="match status" value="1"/>
</dbReference>
<dbReference type="InterPro" id="IPR027589">
    <property type="entry name" value="Choice_anch_B"/>
</dbReference>
<dbReference type="PANTHER" id="PTHR38787:SF3">
    <property type="entry name" value="REGULATORY P DOMAIN-CONTAINING PROTEIN"/>
    <property type="match status" value="1"/>
</dbReference>
<evidence type="ECO:0000313" key="3">
    <source>
        <dbReference type="Proteomes" id="UP001515480"/>
    </source>
</evidence>
<evidence type="ECO:0008006" key="4">
    <source>
        <dbReference type="Google" id="ProtNLM"/>
    </source>
</evidence>
<dbReference type="Proteomes" id="UP001515480">
    <property type="component" value="Unassembled WGS sequence"/>
</dbReference>
<name>A0AB34IF23_PRYPA</name>
<dbReference type="GO" id="GO:0005576">
    <property type="term" value="C:extracellular region"/>
    <property type="evidence" value="ECO:0007669"/>
    <property type="project" value="TreeGrafter"/>
</dbReference>
<gene>
    <name evidence="2" type="ORF">AB1Y20_016347</name>
</gene>
<dbReference type="PANTHER" id="PTHR38787">
    <property type="entry name" value="REGULATORY P DOMAIN-CONTAINING PROTEIN"/>
    <property type="match status" value="1"/>
</dbReference>
<sequence length="499" mass="53584">MAGAALLCLAAAVPMPDMHMEPTEPPAGRTDPSEYASRRVALLAQLASSACCEGQYASDVWGFTDPSTNAEYALITYRTGMAVVDVSVPTAPALLGRVASPSSVWKDVKTYGHFAYLVTEAAGSDIVVVDLSNRQVRVVGNVVASAGTAYTHNVAIDETSGYLYRLGGGDHAMRVYSLAQPEAPQFVGEIGDAYIHDAEVLTFTSGAYAGRQVAFACKAESPHGLQLWDVTDKQAATLLSFASWPGASYSHNVWVDLPTMRAFVADELDHRLGRTSTVYVFDVSDLTQPVYTGSFTNGNSAITHNFIIRGDYLYHANYESGLRIFDIRHQPIGEVAFFDTFPAADRATFDGAWGVYVLPRSGTILVSDQQRGLFVLAFDETPLPASPPPAPPRPPFSPFPPAPPPTSPIPPPPPCACSSPAGGCVAAGQVLASRCGCADHLNDGEVFCYVYASAADCPSASPSQWQSHLPRRIARLYGRRPRSHLLMPPGVERRMRSPR</sequence>
<reference evidence="2 3" key="1">
    <citation type="journal article" date="2024" name="Science">
        <title>Giant polyketide synthase enzymes in the biosynthesis of giant marine polyether toxins.</title>
        <authorList>
            <person name="Fallon T.R."/>
            <person name="Shende V.V."/>
            <person name="Wierzbicki I.H."/>
            <person name="Pendleton A.L."/>
            <person name="Watervoot N.F."/>
            <person name="Auber R.P."/>
            <person name="Gonzalez D.J."/>
            <person name="Wisecaver J.H."/>
            <person name="Moore B.S."/>
        </authorList>
    </citation>
    <scope>NUCLEOTIDE SEQUENCE [LARGE SCALE GENOMIC DNA]</scope>
    <source>
        <strain evidence="2 3">12B1</strain>
    </source>
</reference>
<dbReference type="SUPFAM" id="SSF50969">
    <property type="entry name" value="YVTN repeat-like/Quinoprotein amine dehydrogenase"/>
    <property type="match status" value="1"/>
</dbReference>
<dbReference type="EMBL" id="JBGBPQ010000029">
    <property type="protein sequence ID" value="KAL1496392.1"/>
    <property type="molecule type" value="Genomic_DNA"/>
</dbReference>
<evidence type="ECO:0000313" key="2">
    <source>
        <dbReference type="EMBL" id="KAL1496392.1"/>
    </source>
</evidence>
<dbReference type="AlphaFoldDB" id="A0AB34IF23"/>
<dbReference type="InterPro" id="IPR013211">
    <property type="entry name" value="LVIVD"/>
</dbReference>
<keyword evidence="3" id="KW-1185">Reference proteome</keyword>
<dbReference type="Pfam" id="PF08309">
    <property type="entry name" value="LVIVD"/>
    <property type="match status" value="2"/>
</dbReference>
<accession>A0AB34IF23</accession>
<proteinExistence type="predicted"/>
<evidence type="ECO:0000256" key="1">
    <source>
        <dbReference type="SAM" id="MobiDB-lite"/>
    </source>
</evidence>
<dbReference type="InterPro" id="IPR011044">
    <property type="entry name" value="Quino_amine_DH_bsu"/>
</dbReference>
<organism evidence="2 3">
    <name type="scientific">Prymnesium parvum</name>
    <name type="common">Toxic golden alga</name>
    <dbReference type="NCBI Taxonomy" id="97485"/>
    <lineage>
        <taxon>Eukaryota</taxon>
        <taxon>Haptista</taxon>
        <taxon>Haptophyta</taxon>
        <taxon>Prymnesiophyceae</taxon>
        <taxon>Prymnesiales</taxon>
        <taxon>Prymnesiaceae</taxon>
        <taxon>Prymnesium</taxon>
    </lineage>
</organism>
<protein>
    <recommendedName>
        <fullName evidence="4">Choice-of-anchor B family protein</fullName>
    </recommendedName>
</protein>
<feature type="region of interest" description="Disordered" evidence="1">
    <location>
        <begin position="384"/>
        <end position="408"/>
    </location>
</feature>